<proteinExistence type="predicted"/>
<keyword evidence="1" id="KW-0812">Transmembrane</keyword>
<evidence type="ECO:0000256" key="1">
    <source>
        <dbReference type="SAM" id="Phobius"/>
    </source>
</evidence>
<comment type="caution">
    <text evidence="2">The sequence shown here is derived from an EMBL/GenBank/DDBJ whole genome shotgun (WGS) entry which is preliminary data.</text>
</comment>
<organism evidence="2 3">
    <name type="scientific">Pseudoalteromonas rhizosphaerae</name>
    <dbReference type="NCBI Taxonomy" id="2518973"/>
    <lineage>
        <taxon>Bacteria</taxon>
        <taxon>Pseudomonadati</taxon>
        <taxon>Pseudomonadota</taxon>
        <taxon>Gammaproteobacteria</taxon>
        <taxon>Alteromonadales</taxon>
        <taxon>Pseudoalteromonadaceae</taxon>
        <taxon>Pseudoalteromonas</taxon>
    </lineage>
</organism>
<keyword evidence="3" id="KW-1185">Reference proteome</keyword>
<keyword evidence="1" id="KW-1133">Transmembrane helix</keyword>
<reference evidence="2 3" key="1">
    <citation type="submission" date="2024-11" db="EMBL/GenBank/DDBJ databases">
        <title>The Natural Products Discovery Center: Release of the First 8490 Sequenced Strains for Exploring Actinobacteria Biosynthetic Diversity.</title>
        <authorList>
            <person name="Kalkreuter E."/>
            <person name="Kautsar S.A."/>
            <person name="Yang D."/>
            <person name="Bader C.D."/>
            <person name="Teijaro C.N."/>
            <person name="Fluegel L."/>
            <person name="Davis C.M."/>
            <person name="Simpson J.R."/>
            <person name="Lauterbach L."/>
            <person name="Steele A.D."/>
            <person name="Gui C."/>
            <person name="Meng S."/>
            <person name="Li G."/>
            <person name="Viehrig K."/>
            <person name="Ye F."/>
            <person name="Su P."/>
            <person name="Kiefer A.F."/>
            <person name="Nichols A."/>
            <person name="Cepeda A.J."/>
            <person name="Yan W."/>
            <person name="Fan B."/>
            <person name="Jiang Y."/>
            <person name="Adhikari A."/>
            <person name="Zheng C.-J."/>
            <person name="Schuster L."/>
            <person name="Cowan T.M."/>
            <person name="Smanski M.J."/>
            <person name="Chevrette M.G."/>
            <person name="De Carvalho L.P.S."/>
            <person name="Shen B."/>
        </authorList>
    </citation>
    <scope>NUCLEOTIDE SEQUENCE [LARGE SCALE GENOMIC DNA]</scope>
    <source>
        <strain evidence="2 3">NPDC078403</strain>
    </source>
</reference>
<evidence type="ECO:0000313" key="2">
    <source>
        <dbReference type="EMBL" id="MFK3865175.1"/>
    </source>
</evidence>
<sequence length="49" mass="5469">MDANTAIVIAVNLGGFVATIATLKNDINWLKVVIDEQKKRIEKLEQKLC</sequence>
<dbReference type="EMBL" id="JBJDOT010000021">
    <property type="protein sequence ID" value="MFK3865175.1"/>
    <property type="molecule type" value="Genomic_DNA"/>
</dbReference>
<dbReference type="Proteomes" id="UP001620262">
    <property type="component" value="Unassembled WGS sequence"/>
</dbReference>
<feature type="transmembrane region" description="Helical" evidence="1">
    <location>
        <begin position="6"/>
        <end position="23"/>
    </location>
</feature>
<evidence type="ECO:0000313" key="3">
    <source>
        <dbReference type="Proteomes" id="UP001620262"/>
    </source>
</evidence>
<protein>
    <submittedName>
        <fullName evidence="2">Uncharacterized protein</fullName>
    </submittedName>
</protein>
<accession>A0ABW8L2W8</accession>
<name>A0ABW8L2W8_9GAMM</name>
<dbReference type="RefSeq" id="WP_404675851.1">
    <property type="nucleotide sequence ID" value="NZ_JBJDOT010000021.1"/>
</dbReference>
<keyword evidence="1" id="KW-0472">Membrane</keyword>
<gene>
    <name evidence="2" type="ORF">ACI2JU_15050</name>
</gene>